<comment type="caution">
    <text evidence="2">The sequence shown here is derived from an EMBL/GenBank/DDBJ whole genome shotgun (WGS) entry which is preliminary data.</text>
</comment>
<sequence>MRAEILDHTGQTRRSQRPEIQYARDGRNHRRVQPKVDEDERRADAGDNRAKGEHPARNQRTKDRQVFHFRIADHIGFAQRKEHHKPQPKQRRGDMLSFYLRAIQLHFFE</sequence>
<protein>
    <submittedName>
        <fullName evidence="2">Uncharacterized protein</fullName>
    </submittedName>
</protein>
<dbReference type="EMBL" id="VSSQ01071958">
    <property type="protein sequence ID" value="MPN23451.1"/>
    <property type="molecule type" value="Genomic_DNA"/>
</dbReference>
<evidence type="ECO:0000256" key="1">
    <source>
        <dbReference type="SAM" id="MobiDB-lite"/>
    </source>
</evidence>
<proteinExistence type="predicted"/>
<reference evidence="2" key="1">
    <citation type="submission" date="2019-08" db="EMBL/GenBank/DDBJ databases">
        <authorList>
            <person name="Kucharzyk K."/>
            <person name="Murdoch R.W."/>
            <person name="Higgins S."/>
            <person name="Loffler F."/>
        </authorList>
    </citation>
    <scope>NUCLEOTIDE SEQUENCE</scope>
</reference>
<gene>
    <name evidence="2" type="ORF">SDC9_170839</name>
</gene>
<accession>A0A645G962</accession>
<feature type="region of interest" description="Disordered" evidence="1">
    <location>
        <begin position="1"/>
        <end position="64"/>
    </location>
</feature>
<feature type="compositionally biased region" description="Basic and acidic residues" evidence="1">
    <location>
        <begin position="34"/>
        <end position="64"/>
    </location>
</feature>
<evidence type="ECO:0000313" key="2">
    <source>
        <dbReference type="EMBL" id="MPN23451.1"/>
    </source>
</evidence>
<dbReference type="AlphaFoldDB" id="A0A645G962"/>
<name>A0A645G962_9ZZZZ</name>
<organism evidence="2">
    <name type="scientific">bioreactor metagenome</name>
    <dbReference type="NCBI Taxonomy" id="1076179"/>
    <lineage>
        <taxon>unclassified sequences</taxon>
        <taxon>metagenomes</taxon>
        <taxon>ecological metagenomes</taxon>
    </lineage>
</organism>